<dbReference type="Gene3D" id="2.40.128.20">
    <property type="match status" value="1"/>
</dbReference>
<dbReference type="PRINTS" id="PR00178">
    <property type="entry name" value="FATTYACIDBP"/>
</dbReference>
<reference evidence="1" key="2">
    <citation type="submission" date="2025-09" db="UniProtKB">
        <authorList>
            <consortium name="Ensembl"/>
        </authorList>
    </citation>
    <scope>IDENTIFICATION</scope>
</reference>
<dbReference type="Pfam" id="PF14651">
    <property type="entry name" value="Lipocalin_7"/>
    <property type="match status" value="1"/>
</dbReference>
<dbReference type="Ensembl" id="ENSSLUT00000015940.1">
    <property type="protein sequence ID" value="ENSSLUP00000015445.1"/>
    <property type="gene ID" value="ENSSLUG00000007253.1"/>
</dbReference>
<dbReference type="Proteomes" id="UP000694568">
    <property type="component" value="Unplaced"/>
</dbReference>
<name>A0A8C9XX94_SANLU</name>
<dbReference type="InterPro" id="IPR012674">
    <property type="entry name" value="Calycin"/>
</dbReference>
<dbReference type="AlphaFoldDB" id="A0A8C9XX94"/>
<dbReference type="InterPro" id="IPR000463">
    <property type="entry name" value="Fatty_acid-bd"/>
</dbReference>
<dbReference type="SUPFAM" id="SSF50814">
    <property type="entry name" value="Lipocalins"/>
    <property type="match status" value="1"/>
</dbReference>
<dbReference type="GO" id="GO:0008289">
    <property type="term" value="F:lipid binding"/>
    <property type="evidence" value="ECO:0007669"/>
    <property type="project" value="InterPro"/>
</dbReference>
<evidence type="ECO:0000313" key="2">
    <source>
        <dbReference type="Proteomes" id="UP000694568"/>
    </source>
</evidence>
<proteinExistence type="predicted"/>
<evidence type="ECO:0008006" key="3">
    <source>
        <dbReference type="Google" id="ProtNLM"/>
    </source>
</evidence>
<organism evidence="1 2">
    <name type="scientific">Sander lucioperca</name>
    <name type="common">Pike-perch</name>
    <name type="synonym">Perca lucioperca</name>
    <dbReference type="NCBI Taxonomy" id="283035"/>
    <lineage>
        <taxon>Eukaryota</taxon>
        <taxon>Metazoa</taxon>
        <taxon>Chordata</taxon>
        <taxon>Craniata</taxon>
        <taxon>Vertebrata</taxon>
        <taxon>Euteleostomi</taxon>
        <taxon>Actinopterygii</taxon>
        <taxon>Neopterygii</taxon>
        <taxon>Teleostei</taxon>
        <taxon>Neoteleostei</taxon>
        <taxon>Acanthomorphata</taxon>
        <taxon>Eupercaria</taxon>
        <taxon>Perciformes</taxon>
        <taxon>Percoidei</taxon>
        <taxon>Percidae</taxon>
        <taxon>Luciopercinae</taxon>
        <taxon>Sander</taxon>
    </lineage>
</organism>
<accession>A0A8C9XX94</accession>
<reference evidence="1" key="1">
    <citation type="submission" date="2025-08" db="UniProtKB">
        <authorList>
            <consortium name="Ensembl"/>
        </authorList>
    </citation>
    <scope>IDENTIFICATION</scope>
</reference>
<protein>
    <recommendedName>
        <fullName evidence="3">Cytosolic fatty-acid binding proteins domain-containing protein</fullName>
    </recommendedName>
</protein>
<sequence>MAFTGKYILESQENYKEFLNALGKRPVLTFKKSHQKYNEDFRLTTFLMDNTWSNTFNIGKESDLETLNGETFKFFLLSAKGDVIPCRISIAYMVICSRHTTAVTLHYITYLHCYTCSYMLTSGNPVILAADVNFFPFLDHIPAGICPLV</sequence>
<evidence type="ECO:0000313" key="1">
    <source>
        <dbReference type="Ensembl" id="ENSSLUP00000015445.1"/>
    </source>
</evidence>
<keyword evidence="2" id="KW-1185">Reference proteome</keyword>
<dbReference type="GeneTree" id="ENSGT01010000229216"/>